<proteinExistence type="inferred from homology"/>
<organism evidence="16 17">
    <name type="scientific">Toxocara canis</name>
    <name type="common">Canine roundworm</name>
    <dbReference type="NCBI Taxonomy" id="6265"/>
    <lineage>
        <taxon>Eukaryota</taxon>
        <taxon>Metazoa</taxon>
        <taxon>Ecdysozoa</taxon>
        <taxon>Nematoda</taxon>
        <taxon>Chromadorea</taxon>
        <taxon>Rhabditida</taxon>
        <taxon>Spirurina</taxon>
        <taxon>Ascaridomorpha</taxon>
        <taxon>Ascaridoidea</taxon>
        <taxon>Toxocaridae</taxon>
        <taxon>Toxocara</taxon>
    </lineage>
</organism>
<evidence type="ECO:0000313" key="16">
    <source>
        <dbReference type="Proteomes" id="UP000050794"/>
    </source>
</evidence>
<feature type="domain" description="Peptidase A1" evidence="14">
    <location>
        <begin position="488"/>
        <end position="728"/>
    </location>
</feature>
<dbReference type="InterPro" id="IPR033121">
    <property type="entry name" value="PEPTIDASE_A1"/>
</dbReference>
<feature type="active site" evidence="10">
    <location>
        <position position="101"/>
    </location>
</feature>
<dbReference type="SUPFAM" id="SSF50630">
    <property type="entry name" value="Acid proteases"/>
    <property type="match status" value="2"/>
</dbReference>
<evidence type="ECO:0000256" key="5">
    <source>
        <dbReference type="ARBA" id="ARBA00022729"/>
    </source>
</evidence>
<feature type="domain" description="Peptidase A1" evidence="14">
    <location>
        <begin position="82"/>
        <end position="401"/>
    </location>
</feature>
<dbReference type="PANTHER" id="PTHR47966">
    <property type="entry name" value="BETA-SITE APP-CLEAVING ENZYME, ISOFORM A-RELATED"/>
    <property type="match status" value="1"/>
</dbReference>
<dbReference type="WBParaSite" id="TCNE_0001133501-mRNA-1">
    <property type="protein sequence ID" value="TCNE_0001133501-mRNA-1"/>
    <property type="gene ID" value="TCNE_0001133501"/>
</dbReference>
<evidence type="ECO:0000256" key="3">
    <source>
        <dbReference type="ARBA" id="ARBA00022525"/>
    </source>
</evidence>
<evidence type="ECO:0000313" key="17">
    <source>
        <dbReference type="WBParaSite" id="TCNE_0001133501-mRNA-1"/>
    </source>
</evidence>
<feature type="active site" evidence="10">
    <location>
        <position position="290"/>
    </location>
</feature>
<keyword evidence="8 11" id="KW-1015">Disulfide bond</keyword>
<protein>
    <submittedName>
        <fullName evidence="17">Peptidase A1 domain-containing protein</fullName>
    </submittedName>
</protein>
<dbReference type="Pfam" id="PF00026">
    <property type="entry name" value="Asp"/>
    <property type="match status" value="2"/>
</dbReference>
<dbReference type="PROSITE" id="PS51767">
    <property type="entry name" value="PEPTIDASE_A1"/>
    <property type="match status" value="2"/>
</dbReference>
<evidence type="ECO:0000256" key="13">
    <source>
        <dbReference type="SAM" id="SignalP"/>
    </source>
</evidence>
<feature type="signal peptide" evidence="13">
    <location>
        <begin position="1"/>
        <end position="21"/>
    </location>
</feature>
<evidence type="ECO:0000259" key="14">
    <source>
        <dbReference type="PROSITE" id="PS51767"/>
    </source>
</evidence>
<feature type="disulfide bond" evidence="11">
    <location>
        <begin position="325"/>
        <end position="359"/>
    </location>
</feature>
<evidence type="ECO:0000256" key="6">
    <source>
        <dbReference type="ARBA" id="ARBA00022750"/>
    </source>
</evidence>
<reference evidence="15 16" key="2">
    <citation type="submission" date="2018-11" db="EMBL/GenBank/DDBJ databases">
        <authorList>
            <consortium name="Pathogen Informatics"/>
        </authorList>
    </citation>
    <scope>NUCLEOTIDE SEQUENCE [LARGE SCALE GENOMIC DNA]</scope>
</reference>
<comment type="similarity">
    <text evidence="2 12">Belongs to the peptidase A1 family.</text>
</comment>
<dbReference type="Proteomes" id="UP000050794">
    <property type="component" value="Unassembled WGS sequence"/>
</dbReference>
<dbReference type="FunFam" id="2.40.70.10:FF:000115">
    <property type="entry name" value="Lysosomal aspartic protease"/>
    <property type="match status" value="1"/>
</dbReference>
<feature type="chain" id="PRO_5044553383" evidence="13">
    <location>
        <begin position="22"/>
        <end position="728"/>
    </location>
</feature>
<keyword evidence="9" id="KW-0325">Glycoprotein</keyword>
<keyword evidence="7 12" id="KW-0378">Hydrolase</keyword>
<dbReference type="InterPro" id="IPR001461">
    <property type="entry name" value="Aspartic_peptidase_A1"/>
</dbReference>
<dbReference type="GO" id="GO:0004190">
    <property type="term" value="F:aspartic-type endopeptidase activity"/>
    <property type="evidence" value="ECO:0007669"/>
    <property type="project" value="UniProtKB-KW"/>
</dbReference>
<dbReference type="InterPro" id="IPR021109">
    <property type="entry name" value="Peptidase_aspartic_dom_sf"/>
</dbReference>
<accession>A0A183US65</accession>
<evidence type="ECO:0000256" key="7">
    <source>
        <dbReference type="ARBA" id="ARBA00022801"/>
    </source>
</evidence>
<keyword evidence="4 12" id="KW-0645">Protease</keyword>
<evidence type="ECO:0000256" key="10">
    <source>
        <dbReference type="PIRSR" id="PIRSR601461-1"/>
    </source>
</evidence>
<dbReference type="GO" id="GO:0005764">
    <property type="term" value="C:lysosome"/>
    <property type="evidence" value="ECO:0007669"/>
    <property type="project" value="TreeGrafter"/>
</dbReference>
<evidence type="ECO:0000313" key="15">
    <source>
        <dbReference type="EMBL" id="VDM42656.1"/>
    </source>
</evidence>
<evidence type="ECO:0000256" key="9">
    <source>
        <dbReference type="ARBA" id="ARBA00023180"/>
    </source>
</evidence>
<name>A0A183US65_TOXCA</name>
<evidence type="ECO:0000256" key="8">
    <source>
        <dbReference type="ARBA" id="ARBA00023157"/>
    </source>
</evidence>
<comment type="subcellular location">
    <subcellularLocation>
        <location evidence="1">Secreted</location>
    </subcellularLocation>
</comment>
<dbReference type="PANTHER" id="PTHR47966:SF44">
    <property type="entry name" value="PEPTIDASE A1 DOMAIN-CONTAINING PROTEIN"/>
    <property type="match status" value="1"/>
</dbReference>
<gene>
    <name evidence="15" type="ORF">TCNE_LOCUS11335</name>
</gene>
<dbReference type="EMBL" id="UYWY01020823">
    <property type="protein sequence ID" value="VDM42656.1"/>
    <property type="molecule type" value="Genomic_DNA"/>
</dbReference>
<dbReference type="InterPro" id="IPR034164">
    <property type="entry name" value="Pepsin-like_dom"/>
</dbReference>
<dbReference type="AlphaFoldDB" id="A0A183US65"/>
<dbReference type="InterPro" id="IPR001969">
    <property type="entry name" value="Aspartic_peptidase_AS"/>
</dbReference>
<keyword evidence="5 13" id="KW-0732">Signal</keyword>
<dbReference type="GO" id="GO:0005576">
    <property type="term" value="C:extracellular region"/>
    <property type="evidence" value="ECO:0007669"/>
    <property type="project" value="UniProtKB-SubCell"/>
</dbReference>
<keyword evidence="6 12" id="KW-0064">Aspartyl protease</keyword>
<reference evidence="17" key="1">
    <citation type="submission" date="2016-06" db="UniProtKB">
        <authorList>
            <consortium name="WormBaseParasite"/>
        </authorList>
    </citation>
    <scope>IDENTIFICATION</scope>
</reference>
<sequence length="728" mass="80014">MESSMLILLLFICCLVDLSSAAVVHVPVTYSESLRIRLMREGKWQEHLKLKESLRSKMAKEFKTSTFAAIIQGVNDYDDLSYRGNITIGTPSTQQFAVVLDTGSSNFWIPDSSCFSLICSVKNRFNSTASSTYRMMDGFWQVGYGGGQSAFGILGQDTITLGGVGEPQLHIPKQVFGQAIAMNNFQNDGLDGILGLGFTFLANRFIVPPVINAMSQNLLDEPIFTVWLQRQGAQSGVLGGQYTYGGFDSEHCGAVIAYQHLSTASYWQFRMKAVGAGSYLNRKGWDVISDTGTSFIGGPPYIIEDLGKAIGAVYDSSTQSYTVDCSKTSSLPNLMLRIGNHDYNIEPINFVVEMLPGFCVIGIFPFSFGGYGPSWIIGDPFIRQFCQIYDSRITSFIKDFTAHIAPVGCACIMKLLILLACAIVTTAFVTHIPLRHIETRRIRLIREGKWEQYRRMKEELRAKRMKADGPNSRAISSQGVNGYDDLEYVGNITVGTPATQHFIVALDTGSANFWIPDSTCTTPSCYYKNVFNANASSTYSVDGRQWQALYGDGSNANGFLGIDAMTFGGVGESQLRVENQIFGQAIYVDGFDFDPIDGILGLGFTFLADSFVVPPVINAIAQNLLDEPIFTVWMKRVGKQQNAYGGQFTYGGQDPEHCEPIIAYQQLSIAGYWQFRMRAVGVGNYLNRKGWDTVADTGTSFIGGPKYIIDLIATALGGTVSLIMHSNA</sequence>
<keyword evidence="16" id="KW-1185">Reference proteome</keyword>
<feature type="disulfide bond" evidence="11">
    <location>
        <begin position="114"/>
        <end position="119"/>
    </location>
</feature>
<keyword evidence="3" id="KW-0964">Secreted</keyword>
<evidence type="ECO:0000256" key="12">
    <source>
        <dbReference type="RuleBase" id="RU000454"/>
    </source>
</evidence>
<evidence type="ECO:0000256" key="2">
    <source>
        <dbReference type="ARBA" id="ARBA00007447"/>
    </source>
</evidence>
<dbReference type="PRINTS" id="PR00792">
    <property type="entry name" value="PEPSIN"/>
</dbReference>
<dbReference type="GO" id="GO:0006508">
    <property type="term" value="P:proteolysis"/>
    <property type="evidence" value="ECO:0007669"/>
    <property type="project" value="UniProtKB-KW"/>
</dbReference>
<dbReference type="CDD" id="cd05471">
    <property type="entry name" value="pepsin_like"/>
    <property type="match status" value="1"/>
</dbReference>
<dbReference type="FunFam" id="2.40.70.10:FF:000058">
    <property type="entry name" value="ASpartyl Protease"/>
    <property type="match status" value="1"/>
</dbReference>
<evidence type="ECO:0000256" key="11">
    <source>
        <dbReference type="PIRSR" id="PIRSR601461-2"/>
    </source>
</evidence>
<dbReference type="Gene3D" id="2.40.70.10">
    <property type="entry name" value="Acid Proteases"/>
    <property type="match status" value="4"/>
</dbReference>
<evidence type="ECO:0000256" key="1">
    <source>
        <dbReference type="ARBA" id="ARBA00004613"/>
    </source>
</evidence>
<evidence type="ECO:0000256" key="4">
    <source>
        <dbReference type="ARBA" id="ARBA00022670"/>
    </source>
</evidence>
<dbReference type="PROSITE" id="PS00141">
    <property type="entry name" value="ASP_PROTEASE"/>
    <property type="match status" value="1"/>
</dbReference>
<dbReference type="FunFam" id="2.40.70.10:FF:000008">
    <property type="entry name" value="Cathepsin D"/>
    <property type="match status" value="1"/>
</dbReference>